<dbReference type="AlphaFoldDB" id="A0AB34IH95"/>
<dbReference type="Pfam" id="PF21773">
    <property type="entry name" value="ODAD1_CC"/>
    <property type="match status" value="1"/>
</dbReference>
<feature type="region of interest" description="Disordered" evidence="3">
    <location>
        <begin position="1"/>
        <end position="21"/>
    </location>
</feature>
<feature type="compositionally biased region" description="Basic residues" evidence="3">
    <location>
        <begin position="473"/>
        <end position="482"/>
    </location>
</feature>
<proteinExistence type="predicted"/>
<feature type="region of interest" description="Disordered" evidence="3">
    <location>
        <begin position="752"/>
        <end position="774"/>
    </location>
</feature>
<sequence>MGKPVALEVKVPTSSKRPNKRQELATLAQRYTQAQQAVERKTLELSRLQEEIATREAAFQALLKECGARKERVDVVALRGPPNAKQVGSELALQIRRRQARRKEMLRHKLDKLRTKLGDSLACNRELREEIDDRRRARVHHLAAVKMGGCAVVRSEGEIGDLITAAQRAYAEKDMCRLRLAELSRKSDDECAVIDQRMAECDREISEIDEAMRQRDAEVEEMQRETNAAVAEARREEEAREREMEHFASVRNQRLEVARSVDEMFAALRVNSMADLKDSFKTTAAKVLSLWQKQAEQEAEVELLEQEIRSIQEEVEEKLAQRAAESSSGGQEKAEHNERLDEANELIDKREKVLQQLCDVVRDAFETLEPLKSQHGPLASDVARVTPHSLLTFLSLLELTAISLVRKRTVELMKTNDPLLSMASVSEMGRTCSSCSEIGEENAPPPGVASHASASAINKSGTEDSSSKPASPGKRKGSRKRITIVPPSMGANTLPGTFTHEPSSKKGGGLSSASNGEIGTLKYNRSSLRSELMSQIMQGVSGHMEKLTDEEILVKAGEKSRDRSPGSHDTAPAIDKAQRDTAIDVWLLKRRGEGRGGSAKQPPPADQRQMKSRSAPSQSRHGQSAPSLFSSPSSNRELVDNVALLNRDPKIRKDMAAKLLPKVQSLPPLSEEGRCRVGVCSRAEAAAPPACLPESAPLIDPEYEIAEINRRLAHLQVERQQIHELKEMALAASNLTGSNSIASEISMARSTSLSVLPPARNHQRSATSLPPARR</sequence>
<evidence type="ECO:0000313" key="5">
    <source>
        <dbReference type="EMBL" id="KAL1498764.1"/>
    </source>
</evidence>
<feature type="compositionally biased region" description="Basic and acidic residues" evidence="3">
    <location>
        <begin position="556"/>
        <end position="566"/>
    </location>
</feature>
<feature type="region of interest" description="Disordered" evidence="3">
    <location>
        <begin position="556"/>
        <end position="578"/>
    </location>
</feature>
<name>A0AB34IH95_PRYPA</name>
<dbReference type="PANTHER" id="PTHR21694:SF18">
    <property type="entry name" value="COILED-COIL DOMAIN-CONTAINING PROTEIN 63"/>
    <property type="match status" value="1"/>
</dbReference>
<feature type="region of interest" description="Disordered" evidence="3">
    <location>
        <begin position="319"/>
        <end position="339"/>
    </location>
</feature>
<feature type="region of interest" description="Disordered" evidence="3">
    <location>
        <begin position="435"/>
        <end position="518"/>
    </location>
</feature>
<accession>A0AB34IH95</accession>
<evidence type="ECO:0000256" key="3">
    <source>
        <dbReference type="SAM" id="MobiDB-lite"/>
    </source>
</evidence>
<comment type="caution">
    <text evidence="5">The sequence shown here is derived from an EMBL/GenBank/DDBJ whole genome shotgun (WGS) entry which is preliminary data.</text>
</comment>
<evidence type="ECO:0000256" key="2">
    <source>
        <dbReference type="SAM" id="Coils"/>
    </source>
</evidence>
<feature type="coiled-coil region" evidence="2">
    <location>
        <begin position="24"/>
        <end position="65"/>
    </location>
</feature>
<evidence type="ECO:0000313" key="6">
    <source>
        <dbReference type="Proteomes" id="UP001515480"/>
    </source>
</evidence>
<protein>
    <recommendedName>
        <fullName evidence="4">ODAD1 central coiled coil region domain-containing protein</fullName>
    </recommendedName>
</protein>
<dbReference type="InterPro" id="IPR051876">
    <property type="entry name" value="ODA-DC/CCD"/>
</dbReference>
<feature type="compositionally biased region" description="Low complexity" evidence="3">
    <location>
        <begin position="624"/>
        <end position="634"/>
    </location>
</feature>
<feature type="compositionally biased region" description="Polar residues" evidence="3">
    <location>
        <begin position="612"/>
        <end position="622"/>
    </location>
</feature>
<organism evidence="5 6">
    <name type="scientific">Prymnesium parvum</name>
    <name type="common">Toxic golden alga</name>
    <dbReference type="NCBI Taxonomy" id="97485"/>
    <lineage>
        <taxon>Eukaryota</taxon>
        <taxon>Haptista</taxon>
        <taxon>Haptophyta</taxon>
        <taxon>Prymnesiophyceae</taxon>
        <taxon>Prymnesiales</taxon>
        <taxon>Prymnesiaceae</taxon>
        <taxon>Prymnesium</taxon>
    </lineage>
</organism>
<dbReference type="InterPro" id="IPR049258">
    <property type="entry name" value="ODAD1_CC"/>
</dbReference>
<dbReference type="Proteomes" id="UP001515480">
    <property type="component" value="Unassembled WGS sequence"/>
</dbReference>
<reference evidence="5 6" key="1">
    <citation type="journal article" date="2024" name="Science">
        <title>Giant polyketide synthase enzymes in the biosynthesis of giant marine polyether toxins.</title>
        <authorList>
            <person name="Fallon T.R."/>
            <person name="Shende V.V."/>
            <person name="Wierzbicki I.H."/>
            <person name="Pendleton A.L."/>
            <person name="Watervoot N.F."/>
            <person name="Auber R.P."/>
            <person name="Gonzalez D.J."/>
            <person name="Wisecaver J.H."/>
            <person name="Moore B.S."/>
        </authorList>
    </citation>
    <scope>NUCLEOTIDE SEQUENCE [LARGE SCALE GENOMIC DNA]</scope>
    <source>
        <strain evidence="5 6">12B1</strain>
    </source>
</reference>
<feature type="coiled-coil region" evidence="2">
    <location>
        <begin position="205"/>
        <end position="239"/>
    </location>
</feature>
<keyword evidence="1 2" id="KW-0175">Coiled coil</keyword>
<evidence type="ECO:0000256" key="1">
    <source>
        <dbReference type="ARBA" id="ARBA00023054"/>
    </source>
</evidence>
<evidence type="ECO:0000259" key="4">
    <source>
        <dbReference type="Pfam" id="PF21773"/>
    </source>
</evidence>
<feature type="region of interest" description="Disordered" evidence="3">
    <location>
        <begin position="590"/>
        <end position="634"/>
    </location>
</feature>
<dbReference type="PANTHER" id="PTHR21694">
    <property type="entry name" value="COILED-COIL DOMAIN-CONTAINING PROTEIN 63"/>
    <property type="match status" value="1"/>
</dbReference>
<gene>
    <name evidence="5" type="ORF">AB1Y20_014073</name>
</gene>
<feature type="domain" description="ODAD1 central coiled coil region" evidence="4">
    <location>
        <begin position="101"/>
        <end position="362"/>
    </location>
</feature>
<dbReference type="EMBL" id="JBGBPQ010000027">
    <property type="protein sequence ID" value="KAL1498764.1"/>
    <property type="molecule type" value="Genomic_DNA"/>
</dbReference>
<keyword evidence="6" id="KW-1185">Reference proteome</keyword>